<evidence type="ECO:0000256" key="1">
    <source>
        <dbReference type="SAM" id="MobiDB-lite"/>
    </source>
</evidence>
<sequence>MDDRFHPLSILDYQDLRAAAFGLGSGRRSTSPVKTSDVENRAEFSSSSGDTNRAGLLAVRDVPGVAELRKRLLPLAHRLALMPDQLRRHVLKVADDALHENAVP</sequence>
<dbReference type="Proteomes" id="UP001605036">
    <property type="component" value="Unassembled WGS sequence"/>
</dbReference>
<dbReference type="AlphaFoldDB" id="A0ABD1ZD00"/>
<name>A0ABD1ZD00_9MARC</name>
<reference evidence="2 3" key="1">
    <citation type="submission" date="2024-09" db="EMBL/GenBank/DDBJ databases">
        <title>Chromosome-scale assembly of Riccia fluitans.</title>
        <authorList>
            <person name="Paukszto L."/>
            <person name="Sawicki J."/>
            <person name="Karawczyk K."/>
            <person name="Piernik-Szablinska J."/>
            <person name="Szczecinska M."/>
            <person name="Mazdziarz M."/>
        </authorList>
    </citation>
    <scope>NUCLEOTIDE SEQUENCE [LARGE SCALE GENOMIC DNA]</scope>
    <source>
        <strain evidence="2">Rf_01</strain>
        <tissue evidence="2">Aerial parts of the thallus</tissue>
    </source>
</reference>
<keyword evidence="3" id="KW-1185">Reference proteome</keyword>
<dbReference type="PANTHER" id="PTHR48253">
    <property type="match status" value="1"/>
</dbReference>
<comment type="caution">
    <text evidence="2">The sequence shown here is derived from an EMBL/GenBank/DDBJ whole genome shotgun (WGS) entry which is preliminary data.</text>
</comment>
<accession>A0ABD1ZD00</accession>
<proteinExistence type="predicted"/>
<gene>
    <name evidence="2" type="ORF">R1flu_017448</name>
</gene>
<dbReference type="EMBL" id="JBHFFA010000001">
    <property type="protein sequence ID" value="KAL2649320.1"/>
    <property type="molecule type" value="Genomic_DNA"/>
</dbReference>
<protein>
    <submittedName>
        <fullName evidence="2">Uncharacterized protein</fullName>
    </submittedName>
</protein>
<feature type="region of interest" description="Disordered" evidence="1">
    <location>
        <begin position="24"/>
        <end position="49"/>
    </location>
</feature>
<organism evidence="2 3">
    <name type="scientific">Riccia fluitans</name>
    <dbReference type="NCBI Taxonomy" id="41844"/>
    <lineage>
        <taxon>Eukaryota</taxon>
        <taxon>Viridiplantae</taxon>
        <taxon>Streptophyta</taxon>
        <taxon>Embryophyta</taxon>
        <taxon>Marchantiophyta</taxon>
        <taxon>Marchantiopsida</taxon>
        <taxon>Marchantiidae</taxon>
        <taxon>Marchantiales</taxon>
        <taxon>Ricciaceae</taxon>
        <taxon>Riccia</taxon>
    </lineage>
</organism>
<evidence type="ECO:0000313" key="2">
    <source>
        <dbReference type="EMBL" id="KAL2649320.1"/>
    </source>
</evidence>
<evidence type="ECO:0000313" key="3">
    <source>
        <dbReference type="Proteomes" id="UP001605036"/>
    </source>
</evidence>
<dbReference type="PANTHER" id="PTHR48253:SF2">
    <property type="entry name" value="ISOPENICILLIN N SYNTHASE-LIKE FE(2+) 2OG DIOXYGENASE DOMAIN-CONTAINING PROTEIN"/>
    <property type="match status" value="1"/>
</dbReference>